<keyword evidence="1" id="KW-0812">Transmembrane</keyword>
<keyword evidence="4" id="KW-1185">Reference proteome</keyword>
<sequence length="397" mass="44534">MGLNESQPMLWVIVEAPTKAASISVFSRERANCDAHKRSDTASKTPRGSYHGCWYVEQLLGEASSRPADCGSPVKPPLWYDKAKLKRGQSVFHHYFLSVFVSNLVGLLCLLSVHSILKVLTFTGRSSTPVASYKRYLGTLNHVRRWYSGDVFDPQSSAFKSIQLVRRMHTSSFSDSQTAGVLLASQTDMVVTQWAFFGLALTHGQQLGLRCTRNEEESLVHFWRCIGYLLGIEDRYNLASGELEEVRAKCNAVAEKVIAEGLINPPDHFGAMAESMLQGVHMIVPVVDPAATIAFTHHLLALGHDTQKLSWYSTIFLYLNIWNLGVVRHIPIIGEVLRLIENGLLNFALIVCNSLPTIALYYRYLETTVYHVLMTIIAIPKTALHSFTFFMNRKKIV</sequence>
<organism evidence="3 4">
    <name type="scientific">Homarus americanus</name>
    <name type="common">American lobster</name>
    <dbReference type="NCBI Taxonomy" id="6706"/>
    <lineage>
        <taxon>Eukaryota</taxon>
        <taxon>Metazoa</taxon>
        <taxon>Ecdysozoa</taxon>
        <taxon>Arthropoda</taxon>
        <taxon>Crustacea</taxon>
        <taxon>Multicrustacea</taxon>
        <taxon>Malacostraca</taxon>
        <taxon>Eumalacostraca</taxon>
        <taxon>Eucarida</taxon>
        <taxon>Decapoda</taxon>
        <taxon>Pleocyemata</taxon>
        <taxon>Astacidea</taxon>
        <taxon>Nephropoidea</taxon>
        <taxon>Nephropidae</taxon>
        <taxon>Homarus</taxon>
    </lineage>
</organism>
<dbReference type="Proteomes" id="UP000747542">
    <property type="component" value="Unassembled WGS sequence"/>
</dbReference>
<feature type="transmembrane region" description="Helical" evidence="1">
    <location>
        <begin position="368"/>
        <end position="391"/>
    </location>
</feature>
<comment type="caution">
    <text evidence="3">The sequence shown here is derived from an EMBL/GenBank/DDBJ whole genome shotgun (WGS) entry which is preliminary data.</text>
</comment>
<dbReference type="AlphaFoldDB" id="A0A8J5K635"/>
<dbReference type="PANTHER" id="PTHR37159">
    <property type="entry name" value="GH11867P"/>
    <property type="match status" value="1"/>
</dbReference>
<feature type="transmembrane region" description="Helical" evidence="1">
    <location>
        <begin position="339"/>
        <end position="362"/>
    </location>
</feature>
<evidence type="ECO:0000313" key="3">
    <source>
        <dbReference type="EMBL" id="KAG7170191.1"/>
    </source>
</evidence>
<feature type="transmembrane region" description="Helical" evidence="1">
    <location>
        <begin position="95"/>
        <end position="117"/>
    </location>
</feature>
<name>A0A8J5K635_HOMAM</name>
<dbReference type="InterPro" id="IPR018713">
    <property type="entry name" value="MPAB/Lcp_cat_dom"/>
</dbReference>
<dbReference type="GO" id="GO:0016491">
    <property type="term" value="F:oxidoreductase activity"/>
    <property type="evidence" value="ECO:0007669"/>
    <property type="project" value="InterPro"/>
</dbReference>
<accession>A0A8J5K635</accession>
<feature type="domain" description="ER-bound oxygenase mpaB/mpaB'/Rubber oxygenase catalytic" evidence="2">
    <location>
        <begin position="96"/>
        <end position="255"/>
    </location>
</feature>
<evidence type="ECO:0000256" key="1">
    <source>
        <dbReference type="SAM" id="Phobius"/>
    </source>
</evidence>
<protein>
    <recommendedName>
        <fullName evidence="2">ER-bound oxygenase mpaB/mpaB'/Rubber oxygenase catalytic domain-containing protein</fullName>
    </recommendedName>
</protein>
<proteinExistence type="predicted"/>
<dbReference type="PANTHER" id="PTHR37159:SF1">
    <property type="entry name" value="GH11867P"/>
    <property type="match status" value="1"/>
</dbReference>
<dbReference type="Pfam" id="PF09995">
    <property type="entry name" value="MPAB_Lcp_cat"/>
    <property type="match status" value="1"/>
</dbReference>
<reference evidence="3" key="1">
    <citation type="journal article" date="2021" name="Sci. Adv.">
        <title>The American lobster genome reveals insights on longevity, neural, and immune adaptations.</title>
        <authorList>
            <person name="Polinski J.M."/>
            <person name="Zimin A.V."/>
            <person name="Clark K.F."/>
            <person name="Kohn A.B."/>
            <person name="Sadowski N."/>
            <person name="Timp W."/>
            <person name="Ptitsyn A."/>
            <person name="Khanna P."/>
            <person name="Romanova D.Y."/>
            <person name="Williams P."/>
            <person name="Greenwood S.J."/>
            <person name="Moroz L.L."/>
            <person name="Walt D.R."/>
            <person name="Bodnar A.G."/>
        </authorList>
    </citation>
    <scope>NUCLEOTIDE SEQUENCE</scope>
    <source>
        <strain evidence="3">GMGI-L3</strain>
    </source>
</reference>
<evidence type="ECO:0000259" key="2">
    <source>
        <dbReference type="Pfam" id="PF09995"/>
    </source>
</evidence>
<gene>
    <name evidence="3" type="ORF">Hamer_G020193</name>
</gene>
<keyword evidence="1" id="KW-0472">Membrane</keyword>
<evidence type="ECO:0000313" key="4">
    <source>
        <dbReference type="Proteomes" id="UP000747542"/>
    </source>
</evidence>
<feature type="transmembrane region" description="Helical" evidence="1">
    <location>
        <begin position="309"/>
        <end position="327"/>
    </location>
</feature>
<dbReference type="EMBL" id="JAHLQT010014868">
    <property type="protein sequence ID" value="KAG7170191.1"/>
    <property type="molecule type" value="Genomic_DNA"/>
</dbReference>
<keyword evidence="1" id="KW-1133">Transmembrane helix</keyword>